<proteinExistence type="predicted"/>
<gene>
    <name evidence="1" type="ORF">AshY1_05020</name>
</gene>
<accession>A0ABZ2UCX8</accession>
<evidence type="ECO:0000313" key="1">
    <source>
        <dbReference type="EMBL" id="WYY26607.1"/>
    </source>
</evidence>
<organism evidence="1 2">
    <name type="scientific">Ash yellows phytoplasma</name>
    <dbReference type="NCBI Taxonomy" id="35780"/>
    <lineage>
        <taxon>Bacteria</taxon>
        <taxon>Bacillati</taxon>
        <taxon>Mycoplasmatota</taxon>
        <taxon>Mollicutes</taxon>
        <taxon>Acholeplasmatales</taxon>
        <taxon>Acholeplasmataceae</taxon>
        <taxon>Candidatus Phytoplasma</taxon>
        <taxon>16SrVII (Ash yellows group)</taxon>
    </lineage>
</organism>
<dbReference type="Proteomes" id="UP001484199">
    <property type="component" value="Chromosome"/>
</dbReference>
<keyword evidence="2" id="KW-1185">Reference proteome</keyword>
<evidence type="ECO:0000313" key="2">
    <source>
        <dbReference type="Proteomes" id="UP001484199"/>
    </source>
</evidence>
<name>A0ABZ2UCX8_ASHYP</name>
<reference evidence="1" key="1">
    <citation type="submission" date="2024-03" db="EMBL/GenBank/DDBJ databases">
        <title>The Complete Genome of 'Candidatus Phytoplasma fraxini' AshY1 from the Ash Yellows Group.</title>
        <authorList>
            <person name="Boehm J.W."/>
            <person name="Huettel B."/>
            <person name="Schneider B."/>
            <person name="Kube M."/>
        </authorList>
    </citation>
    <scope>NUCLEOTIDE SEQUENCE [LARGE SCALE GENOMIC DNA]</scope>
    <source>
        <strain evidence="1">AshY1</strain>
    </source>
</reference>
<dbReference type="EMBL" id="CP146843">
    <property type="protein sequence ID" value="WYY26607.1"/>
    <property type="molecule type" value="Genomic_DNA"/>
</dbReference>
<protein>
    <submittedName>
        <fullName evidence="1">Uncharacterized protein</fullName>
    </submittedName>
</protein>
<sequence>MTNYLVKHLNIEYKDLFLYKEKENSEDKYIDQIIKEKDNQNKSNKNNITLIKCHQKPLTIKNNPNFRIEVCDIFGIKQEDNIMFCHVKNLMNKYGTKSSYNGASISRLSSQSFFIT</sequence>